<dbReference type="EMBL" id="JBEPBX010000013">
    <property type="protein sequence ID" value="MER6614912.1"/>
    <property type="molecule type" value="Genomic_DNA"/>
</dbReference>
<dbReference type="PANTHER" id="PTHR30055">
    <property type="entry name" value="HTH-TYPE TRANSCRIPTIONAL REGULATOR RUTR"/>
    <property type="match status" value="1"/>
</dbReference>
<dbReference type="InterPro" id="IPR050109">
    <property type="entry name" value="HTH-type_TetR-like_transc_reg"/>
</dbReference>
<dbReference type="Proteomes" id="UP001445472">
    <property type="component" value="Unassembled WGS sequence"/>
</dbReference>
<proteinExistence type="predicted"/>
<evidence type="ECO:0000256" key="3">
    <source>
        <dbReference type="ARBA" id="ARBA00023163"/>
    </source>
</evidence>
<dbReference type="Pfam" id="PF00440">
    <property type="entry name" value="TetR_N"/>
    <property type="match status" value="1"/>
</dbReference>
<dbReference type="PROSITE" id="PS50977">
    <property type="entry name" value="HTH_TETR_2"/>
    <property type="match status" value="1"/>
</dbReference>
<dbReference type="InterPro" id="IPR001647">
    <property type="entry name" value="HTH_TetR"/>
</dbReference>
<dbReference type="RefSeq" id="WP_100109977.1">
    <property type="nucleotide sequence ID" value="NZ_JBEPBX010000013.1"/>
</dbReference>
<dbReference type="Pfam" id="PF16859">
    <property type="entry name" value="TetR_C_11"/>
    <property type="match status" value="1"/>
</dbReference>
<organism evidence="6 7">
    <name type="scientific">Streptomyces xantholiticus</name>
    <dbReference type="NCBI Taxonomy" id="68285"/>
    <lineage>
        <taxon>Bacteria</taxon>
        <taxon>Bacillati</taxon>
        <taxon>Actinomycetota</taxon>
        <taxon>Actinomycetes</taxon>
        <taxon>Kitasatosporales</taxon>
        <taxon>Streptomycetaceae</taxon>
        <taxon>Streptomyces</taxon>
    </lineage>
</organism>
<evidence type="ECO:0000259" key="5">
    <source>
        <dbReference type="PROSITE" id="PS50977"/>
    </source>
</evidence>
<gene>
    <name evidence="6" type="ORF">ABT276_16375</name>
</gene>
<name>A0ABV1UVT7_9ACTN</name>
<protein>
    <submittedName>
        <fullName evidence="6">TetR/AcrR family transcriptional regulator</fullName>
    </submittedName>
</protein>
<reference evidence="6 7" key="1">
    <citation type="submission" date="2024-06" db="EMBL/GenBank/DDBJ databases">
        <title>The Natural Products Discovery Center: Release of the First 8490 Sequenced Strains for Exploring Actinobacteria Biosynthetic Diversity.</title>
        <authorList>
            <person name="Kalkreuter E."/>
            <person name="Kautsar S.A."/>
            <person name="Yang D."/>
            <person name="Bader C.D."/>
            <person name="Teijaro C.N."/>
            <person name="Fluegel L."/>
            <person name="Davis C.M."/>
            <person name="Simpson J.R."/>
            <person name="Lauterbach L."/>
            <person name="Steele A.D."/>
            <person name="Gui C."/>
            <person name="Meng S."/>
            <person name="Li G."/>
            <person name="Viehrig K."/>
            <person name="Ye F."/>
            <person name="Su P."/>
            <person name="Kiefer A.F."/>
            <person name="Nichols A."/>
            <person name="Cepeda A.J."/>
            <person name="Yan W."/>
            <person name="Fan B."/>
            <person name="Jiang Y."/>
            <person name="Adhikari A."/>
            <person name="Zheng C.-J."/>
            <person name="Schuster L."/>
            <person name="Cowan T.M."/>
            <person name="Smanski M.J."/>
            <person name="Chevrette M.G."/>
            <person name="De Carvalho L.P.S."/>
            <person name="Shen B."/>
        </authorList>
    </citation>
    <scope>NUCLEOTIDE SEQUENCE [LARGE SCALE GENOMIC DNA]</scope>
    <source>
        <strain evidence="6 7">NPDC000837</strain>
    </source>
</reference>
<feature type="DNA-binding region" description="H-T-H motif" evidence="4">
    <location>
        <begin position="17"/>
        <end position="36"/>
    </location>
</feature>
<keyword evidence="2 4" id="KW-0238">DNA-binding</keyword>
<dbReference type="InterPro" id="IPR011075">
    <property type="entry name" value="TetR_C"/>
</dbReference>
<evidence type="ECO:0000313" key="6">
    <source>
        <dbReference type="EMBL" id="MER6614912.1"/>
    </source>
</evidence>
<feature type="domain" description="HTH tetR-type" evidence="5">
    <location>
        <begin position="1"/>
        <end position="54"/>
    </location>
</feature>
<keyword evidence="3" id="KW-0804">Transcription</keyword>
<accession>A0ABV1UVT7</accession>
<keyword evidence="7" id="KW-1185">Reference proteome</keyword>
<dbReference type="InterPro" id="IPR036271">
    <property type="entry name" value="Tet_transcr_reg_TetR-rel_C_sf"/>
</dbReference>
<sequence length="173" mass="18991">MDAALQLLRERGPQGVTMEAVALQSGCAKTTIYRRYRNRYELLRASLGFVEGIPEPPPDLSTRQRLHFLLGQFRQGLEEVVGLRALAALLRGDDDDPEFSRAFRESVLQPRIDVLLTALQEGIAVGDLRPDIDCPTVVSMLAGSFIARSAMQGTVPADWADTVLDTLWPAVAA</sequence>
<dbReference type="Gene3D" id="1.10.357.10">
    <property type="entry name" value="Tetracycline Repressor, domain 2"/>
    <property type="match status" value="1"/>
</dbReference>
<dbReference type="SUPFAM" id="SSF48498">
    <property type="entry name" value="Tetracyclin repressor-like, C-terminal domain"/>
    <property type="match status" value="1"/>
</dbReference>
<dbReference type="Gene3D" id="1.10.10.60">
    <property type="entry name" value="Homeodomain-like"/>
    <property type="match status" value="1"/>
</dbReference>
<evidence type="ECO:0000256" key="1">
    <source>
        <dbReference type="ARBA" id="ARBA00023015"/>
    </source>
</evidence>
<dbReference type="InterPro" id="IPR009057">
    <property type="entry name" value="Homeodomain-like_sf"/>
</dbReference>
<evidence type="ECO:0000256" key="2">
    <source>
        <dbReference type="ARBA" id="ARBA00023125"/>
    </source>
</evidence>
<evidence type="ECO:0000313" key="7">
    <source>
        <dbReference type="Proteomes" id="UP001445472"/>
    </source>
</evidence>
<comment type="caution">
    <text evidence="6">The sequence shown here is derived from an EMBL/GenBank/DDBJ whole genome shotgun (WGS) entry which is preliminary data.</text>
</comment>
<evidence type="ECO:0000256" key="4">
    <source>
        <dbReference type="PROSITE-ProRule" id="PRU00335"/>
    </source>
</evidence>
<dbReference type="SUPFAM" id="SSF46689">
    <property type="entry name" value="Homeodomain-like"/>
    <property type="match status" value="1"/>
</dbReference>
<keyword evidence="1" id="KW-0805">Transcription regulation</keyword>
<dbReference type="PANTHER" id="PTHR30055:SF148">
    <property type="entry name" value="TETR-FAMILY TRANSCRIPTIONAL REGULATOR"/>
    <property type="match status" value="1"/>
</dbReference>